<keyword evidence="3" id="KW-1185">Reference proteome</keyword>
<evidence type="ECO:0000313" key="3">
    <source>
        <dbReference type="Proteomes" id="UP000016511"/>
    </source>
</evidence>
<feature type="transmembrane region" description="Helical" evidence="1">
    <location>
        <begin position="33"/>
        <end position="54"/>
    </location>
</feature>
<dbReference type="HOGENOM" id="CLU_2950127_0_0_9"/>
<evidence type="ECO:0000313" key="2">
    <source>
        <dbReference type="EMBL" id="ERI04718.1"/>
    </source>
</evidence>
<dbReference type="AlphaFoldDB" id="U1WR19"/>
<comment type="caution">
    <text evidence="2">The sequence shown here is derived from an EMBL/GenBank/DDBJ whole genome shotgun (WGS) entry which is preliminary data.</text>
</comment>
<reference evidence="2 3" key="1">
    <citation type="submission" date="2013-08" db="EMBL/GenBank/DDBJ databases">
        <authorList>
            <person name="Weinstock G."/>
            <person name="Sodergren E."/>
            <person name="Wylie T."/>
            <person name="Fulton L."/>
            <person name="Fulton R."/>
            <person name="Fronick C."/>
            <person name="O'Laughlin M."/>
            <person name="Godfrey J."/>
            <person name="Miner T."/>
            <person name="Herter B."/>
            <person name="Appelbaum E."/>
            <person name="Cordes M."/>
            <person name="Lek S."/>
            <person name="Wollam A."/>
            <person name="Pepin K.H."/>
            <person name="Palsikar V.B."/>
            <person name="Mitreva M."/>
            <person name="Wilson R.K."/>
        </authorList>
    </citation>
    <scope>NUCLEOTIDE SEQUENCE [LARGE SCALE GENOMIC DNA]</scope>
    <source>
        <strain evidence="2 3">ATCC 12856</strain>
    </source>
</reference>
<dbReference type="EMBL" id="AWSJ01000376">
    <property type="protein sequence ID" value="ERI04718.1"/>
    <property type="molecule type" value="Genomic_DNA"/>
</dbReference>
<keyword evidence="1" id="KW-1133">Transmembrane helix</keyword>
<evidence type="ECO:0000256" key="1">
    <source>
        <dbReference type="SAM" id="Phobius"/>
    </source>
</evidence>
<sequence>MNIGLGVFWSIPTIISLIVGILLLRNTKKKLKIFGFISILLSIFLLINVILLFMDTFEV</sequence>
<proteinExistence type="predicted"/>
<organism evidence="2 3">
    <name type="scientific">Aneurinibacillus aneurinilyticus ATCC 12856</name>
    <dbReference type="NCBI Taxonomy" id="649747"/>
    <lineage>
        <taxon>Bacteria</taxon>
        <taxon>Bacillati</taxon>
        <taxon>Bacillota</taxon>
        <taxon>Bacilli</taxon>
        <taxon>Bacillales</taxon>
        <taxon>Paenibacillaceae</taxon>
        <taxon>Aneurinibacillus group</taxon>
        <taxon>Aneurinibacillus</taxon>
    </lineage>
</organism>
<keyword evidence="1" id="KW-0812">Transmembrane</keyword>
<name>U1WR19_ANEAE</name>
<feature type="transmembrane region" description="Helical" evidence="1">
    <location>
        <begin position="6"/>
        <end position="24"/>
    </location>
</feature>
<protein>
    <submittedName>
        <fullName evidence="2">Uncharacterized protein</fullName>
    </submittedName>
</protein>
<dbReference type="Proteomes" id="UP000016511">
    <property type="component" value="Unassembled WGS sequence"/>
</dbReference>
<gene>
    <name evidence="2" type="ORF">HMPREF0083_05963</name>
</gene>
<keyword evidence="1" id="KW-0472">Membrane</keyword>
<accession>U1WR19</accession>